<keyword evidence="2" id="KW-1185">Reference proteome</keyword>
<reference evidence="1" key="1">
    <citation type="submission" date="2021-06" db="EMBL/GenBank/DDBJ databases">
        <authorList>
            <person name="Kallberg Y."/>
            <person name="Tangrot J."/>
            <person name="Rosling A."/>
        </authorList>
    </citation>
    <scope>NUCLEOTIDE SEQUENCE</scope>
    <source>
        <strain evidence="1">MA453B</strain>
    </source>
</reference>
<protein>
    <submittedName>
        <fullName evidence="1">26911_t:CDS:1</fullName>
    </submittedName>
</protein>
<dbReference type="OrthoDB" id="2435949at2759"/>
<accession>A0A9N9P395</accession>
<dbReference type="Proteomes" id="UP000789405">
    <property type="component" value="Unassembled WGS sequence"/>
</dbReference>
<organism evidence="1 2">
    <name type="scientific">Dentiscutata erythropus</name>
    <dbReference type="NCBI Taxonomy" id="1348616"/>
    <lineage>
        <taxon>Eukaryota</taxon>
        <taxon>Fungi</taxon>
        <taxon>Fungi incertae sedis</taxon>
        <taxon>Mucoromycota</taxon>
        <taxon>Glomeromycotina</taxon>
        <taxon>Glomeromycetes</taxon>
        <taxon>Diversisporales</taxon>
        <taxon>Gigasporaceae</taxon>
        <taxon>Dentiscutata</taxon>
    </lineage>
</organism>
<proteinExistence type="predicted"/>
<sequence length="253" mass="29617">CYEANGGHLHRRYGKGTRETDCNEKHDDLTRVLETFGNWIQLSYLPRELLYKPINPDPSERFVMPTLLITRIAFRLAKIDLSIKAKAASLKENEYIYFRNLLGESLWQSRILLKDNLPILENPQSLIQYASVLPQTLWSFFNSLIMVLFVKKHEIAERKRKSLIDIDDRVVPNRLEQTWALSEQIYNAFQNPDPNSHSLFDYTTQNTTKGFFNMETCYQHGIERMQNLLAEEVYLTKKKKSKGRGIKNLVKDS</sequence>
<evidence type="ECO:0000313" key="2">
    <source>
        <dbReference type="Proteomes" id="UP000789405"/>
    </source>
</evidence>
<feature type="non-terminal residue" evidence="1">
    <location>
        <position position="253"/>
    </location>
</feature>
<dbReference type="AlphaFoldDB" id="A0A9N9P395"/>
<dbReference type="EMBL" id="CAJVPY010025051">
    <property type="protein sequence ID" value="CAG8787679.1"/>
    <property type="molecule type" value="Genomic_DNA"/>
</dbReference>
<name>A0A9N9P395_9GLOM</name>
<feature type="non-terminal residue" evidence="1">
    <location>
        <position position="1"/>
    </location>
</feature>
<gene>
    <name evidence="1" type="ORF">DERYTH_LOCUS20751</name>
</gene>
<comment type="caution">
    <text evidence="1">The sequence shown here is derived from an EMBL/GenBank/DDBJ whole genome shotgun (WGS) entry which is preliminary data.</text>
</comment>
<evidence type="ECO:0000313" key="1">
    <source>
        <dbReference type="EMBL" id="CAG8787679.1"/>
    </source>
</evidence>